<dbReference type="HAMAP" id="MF_01382">
    <property type="entry name" value="SecA"/>
    <property type="match status" value="1"/>
</dbReference>
<evidence type="ECO:0000256" key="9">
    <source>
        <dbReference type="ARBA" id="ARBA00023136"/>
    </source>
</evidence>
<keyword evidence="8 10" id="KW-0811">Translocation</keyword>
<dbReference type="RefSeq" id="WP_075085759.1">
    <property type="nucleotide sequence ID" value="NZ_CP042912.1"/>
</dbReference>
<comment type="similarity">
    <text evidence="10">Belongs to the SecA family.</text>
</comment>
<dbReference type="KEGG" id="mff:MFFC18_00120"/>
<dbReference type="GO" id="GO:0005886">
    <property type="term" value="C:plasma membrane"/>
    <property type="evidence" value="ECO:0007669"/>
    <property type="project" value="UniProtKB-SubCell"/>
</dbReference>
<dbReference type="PRINTS" id="PR00906">
    <property type="entry name" value="SECA"/>
</dbReference>
<dbReference type="Pfam" id="PF01043">
    <property type="entry name" value="SecA_PP_bind"/>
    <property type="match status" value="1"/>
</dbReference>
<comment type="catalytic activity">
    <reaction evidence="10">
        <text>ATP + H2O + cellular proteinSide 1 = ADP + phosphate + cellular proteinSide 2.</text>
        <dbReference type="EC" id="7.4.2.8"/>
    </reaction>
</comment>
<organism evidence="14 15">
    <name type="scientific">Mariniblastus fucicola</name>
    <dbReference type="NCBI Taxonomy" id="980251"/>
    <lineage>
        <taxon>Bacteria</taxon>
        <taxon>Pseudomonadati</taxon>
        <taxon>Planctomycetota</taxon>
        <taxon>Planctomycetia</taxon>
        <taxon>Pirellulales</taxon>
        <taxon>Pirellulaceae</taxon>
        <taxon>Mariniblastus</taxon>
    </lineage>
</organism>
<dbReference type="PANTHER" id="PTHR30612:SF0">
    <property type="entry name" value="CHLOROPLAST PROTEIN-TRANSPORTING ATPASE"/>
    <property type="match status" value="1"/>
</dbReference>
<feature type="binding site" evidence="10">
    <location>
        <begin position="87"/>
        <end position="91"/>
    </location>
    <ligand>
        <name>ATP</name>
        <dbReference type="ChEBI" id="CHEBI:30616"/>
    </ligand>
</feature>
<dbReference type="GO" id="GO:0005829">
    <property type="term" value="C:cytosol"/>
    <property type="evidence" value="ECO:0007669"/>
    <property type="project" value="TreeGrafter"/>
</dbReference>
<dbReference type="InterPro" id="IPR000185">
    <property type="entry name" value="SecA"/>
</dbReference>
<dbReference type="InterPro" id="IPR001650">
    <property type="entry name" value="Helicase_C-like"/>
</dbReference>
<dbReference type="SMART" id="SM00957">
    <property type="entry name" value="SecA_DEAD"/>
    <property type="match status" value="1"/>
</dbReference>
<dbReference type="GO" id="GO:0008564">
    <property type="term" value="F:protein-exporting ATPase activity"/>
    <property type="evidence" value="ECO:0007669"/>
    <property type="project" value="UniProtKB-EC"/>
</dbReference>
<dbReference type="Pfam" id="PF21090">
    <property type="entry name" value="P-loop_SecA"/>
    <property type="match status" value="2"/>
</dbReference>
<dbReference type="InterPro" id="IPR011115">
    <property type="entry name" value="SecA_DEAD"/>
</dbReference>
<dbReference type="CDD" id="cd18803">
    <property type="entry name" value="SF2_C_secA"/>
    <property type="match status" value="1"/>
</dbReference>
<dbReference type="GO" id="GO:0065002">
    <property type="term" value="P:intracellular protein transmembrane transport"/>
    <property type="evidence" value="ECO:0007669"/>
    <property type="project" value="UniProtKB-UniRule"/>
</dbReference>
<dbReference type="PANTHER" id="PTHR30612">
    <property type="entry name" value="SECA INNER MEMBRANE COMPONENT OF SEC PROTEIN SECRETION SYSTEM"/>
    <property type="match status" value="1"/>
</dbReference>
<evidence type="ECO:0000256" key="6">
    <source>
        <dbReference type="ARBA" id="ARBA00022927"/>
    </source>
</evidence>
<dbReference type="Gene3D" id="3.40.50.300">
    <property type="entry name" value="P-loop containing nucleotide triphosphate hydrolases"/>
    <property type="match status" value="2"/>
</dbReference>
<evidence type="ECO:0000256" key="8">
    <source>
        <dbReference type="ARBA" id="ARBA00023010"/>
    </source>
</evidence>
<feature type="domain" description="Helicase C-terminal" evidence="12">
    <location>
        <begin position="423"/>
        <end position="584"/>
    </location>
</feature>
<dbReference type="CDD" id="cd17928">
    <property type="entry name" value="DEXDc_SecA"/>
    <property type="match status" value="1"/>
</dbReference>
<dbReference type="GO" id="GO:0031522">
    <property type="term" value="C:cell envelope Sec protein transport complex"/>
    <property type="evidence" value="ECO:0007669"/>
    <property type="project" value="TreeGrafter"/>
</dbReference>
<dbReference type="OrthoDB" id="9805579at2"/>
<dbReference type="InterPro" id="IPR027417">
    <property type="entry name" value="P-loop_NTPase"/>
</dbReference>
<evidence type="ECO:0000256" key="4">
    <source>
        <dbReference type="ARBA" id="ARBA00022741"/>
    </source>
</evidence>
<keyword evidence="1 10" id="KW-0813">Transport</keyword>
<gene>
    <name evidence="10" type="primary">secA</name>
    <name evidence="14" type="ORF">MFFC18_00120</name>
</gene>
<comment type="subcellular location">
    <subcellularLocation>
        <location evidence="10">Cell membrane</location>
        <topology evidence="10">Peripheral membrane protein</topology>
        <orientation evidence="10">Cytoplasmic side</orientation>
    </subcellularLocation>
    <subcellularLocation>
        <location evidence="10">Cytoplasm</location>
    </subcellularLocation>
    <text evidence="10">Distribution is 50-50.</text>
</comment>
<dbReference type="InterPro" id="IPR044722">
    <property type="entry name" value="SecA_SF2_C"/>
</dbReference>
<dbReference type="FunFam" id="3.40.50.300:FF:000429">
    <property type="entry name" value="Preprotein translocase subunit SecA"/>
    <property type="match status" value="1"/>
</dbReference>
<dbReference type="PROSITE" id="PS51194">
    <property type="entry name" value="HELICASE_CTER"/>
    <property type="match status" value="1"/>
</dbReference>
<protein>
    <recommendedName>
        <fullName evidence="10">Protein translocase subunit SecA</fullName>
        <ecNumber evidence="10">7.4.2.8</ecNumber>
    </recommendedName>
</protein>
<dbReference type="AlphaFoldDB" id="A0A5B9P4V0"/>
<keyword evidence="3 10" id="KW-0963">Cytoplasm</keyword>
<feature type="domain" description="Helicase ATP-binding" evidence="11">
    <location>
        <begin position="71"/>
        <end position="250"/>
    </location>
</feature>
<feature type="binding site" evidence="10">
    <location>
        <position position="69"/>
    </location>
    <ligand>
        <name>ATP</name>
        <dbReference type="ChEBI" id="CHEBI:30616"/>
    </ligand>
</feature>
<dbReference type="PROSITE" id="PS51192">
    <property type="entry name" value="HELICASE_ATP_BIND_1"/>
    <property type="match status" value="1"/>
</dbReference>
<evidence type="ECO:0000313" key="15">
    <source>
        <dbReference type="Proteomes" id="UP000322214"/>
    </source>
</evidence>
<dbReference type="Gene3D" id="3.90.1440.10">
    <property type="entry name" value="SecA, preprotein cross-linking domain"/>
    <property type="match status" value="1"/>
</dbReference>
<keyword evidence="2 10" id="KW-1003">Cell membrane</keyword>
<dbReference type="InterPro" id="IPR014001">
    <property type="entry name" value="Helicase_ATP-bd"/>
</dbReference>
<keyword evidence="6 10" id="KW-0653">Protein transport</keyword>
<evidence type="ECO:0000256" key="5">
    <source>
        <dbReference type="ARBA" id="ARBA00022840"/>
    </source>
</evidence>
<dbReference type="PROSITE" id="PS51196">
    <property type="entry name" value="SECA_MOTOR_DEAD"/>
    <property type="match status" value="1"/>
</dbReference>
<evidence type="ECO:0000256" key="10">
    <source>
        <dbReference type="HAMAP-Rule" id="MF_01382"/>
    </source>
</evidence>
<evidence type="ECO:0000256" key="1">
    <source>
        <dbReference type="ARBA" id="ARBA00022448"/>
    </source>
</evidence>
<dbReference type="GO" id="GO:0043952">
    <property type="term" value="P:protein transport by the Sec complex"/>
    <property type="evidence" value="ECO:0007669"/>
    <property type="project" value="TreeGrafter"/>
</dbReference>
<comment type="subunit">
    <text evidence="10">Monomer and homodimer. Part of the essential Sec protein translocation apparatus which comprises SecA, SecYEG and auxiliary proteins SecDF. Other proteins may also be involved.</text>
</comment>
<dbReference type="GO" id="GO:0017038">
    <property type="term" value="P:protein import"/>
    <property type="evidence" value="ECO:0007669"/>
    <property type="project" value="InterPro"/>
</dbReference>
<feature type="domain" description="SecA family profile" evidence="13">
    <location>
        <begin position="1"/>
        <end position="580"/>
    </location>
</feature>
<dbReference type="STRING" id="980251.GCA_001642875_03749"/>
<evidence type="ECO:0000256" key="2">
    <source>
        <dbReference type="ARBA" id="ARBA00022475"/>
    </source>
</evidence>
<feature type="binding site" evidence="10">
    <location>
        <position position="501"/>
    </location>
    <ligand>
        <name>ATP</name>
        <dbReference type="ChEBI" id="CHEBI:30616"/>
    </ligand>
</feature>
<reference evidence="14 15" key="1">
    <citation type="submission" date="2019-08" db="EMBL/GenBank/DDBJ databases">
        <title>Deep-cultivation of Planctomycetes and their phenomic and genomic characterization uncovers novel biology.</title>
        <authorList>
            <person name="Wiegand S."/>
            <person name="Jogler M."/>
            <person name="Boedeker C."/>
            <person name="Pinto D."/>
            <person name="Vollmers J."/>
            <person name="Rivas-Marin E."/>
            <person name="Kohn T."/>
            <person name="Peeters S.H."/>
            <person name="Heuer A."/>
            <person name="Rast P."/>
            <person name="Oberbeckmann S."/>
            <person name="Bunk B."/>
            <person name="Jeske O."/>
            <person name="Meyerdierks A."/>
            <person name="Storesund J.E."/>
            <person name="Kallscheuer N."/>
            <person name="Luecker S."/>
            <person name="Lage O.M."/>
            <person name="Pohl T."/>
            <person name="Merkel B.J."/>
            <person name="Hornburger P."/>
            <person name="Mueller R.-W."/>
            <person name="Bruemmer F."/>
            <person name="Labrenz M."/>
            <person name="Spormann A.M."/>
            <person name="Op den Camp H."/>
            <person name="Overmann J."/>
            <person name="Amann R."/>
            <person name="Jetten M.S.M."/>
            <person name="Mascher T."/>
            <person name="Medema M.H."/>
            <person name="Devos D.P."/>
            <person name="Kaster A.-K."/>
            <person name="Ovreas L."/>
            <person name="Rohde M."/>
            <person name="Galperin M.Y."/>
            <person name="Jogler C."/>
        </authorList>
    </citation>
    <scope>NUCLEOTIDE SEQUENCE [LARGE SCALE GENOMIC DNA]</scope>
    <source>
        <strain evidence="14 15">FC18</strain>
    </source>
</reference>
<dbReference type="SUPFAM" id="SSF52540">
    <property type="entry name" value="P-loop containing nucleoside triphosphate hydrolases"/>
    <property type="match status" value="2"/>
</dbReference>
<proteinExistence type="inferred from homology"/>
<sequence>MQARLLIPKIKKLYDKYMEYDADQLKKETLDLGFESRTHGNIEALVARGFALVRAASMRELQMAHYDVQLTGGLAMCRGHVAEMRTGEGKTLTATLPMFVRALAGEGALLATSNDYLAYRDAMWMKPVYNLLGLSIGVIQTEMSREQRRESYKCDITYGTMKEFGFDFLRDHAARREQQQRDFYYGGASGGVAQSPMAVSVHRKPHFILIDEADSILIDDARTPLIISSAGDDSSQQQETSLYQWSADSAPKFEEDLHYWYDRERRKVDLTPEGTALVRETVKPRDLAGIGLLQMYDFIERAIQVYRDYKTDRDYVVRDGEIVIVDEATGRISEGRRWSRGIHQAIEAKEHVKVSVDTATHAKITVQSFVSRFPHMAGMTGTAWTSVREFKKIYGMGVSVIPTNRKPQRIELPIKYAPTEEEKLQQIAVDVKEIHELGRPILIGTRSIAKSEIVSNVLRQIGVQHDVLNARQIEREAEIVENAGQKSRVTVATNMAGRGTDIKIDDEVRELGGLHVIGTEMHESSRIDQQLFGRCGRQGDPGSVQLYICAEDKLLESAFGKQKADRIRKTAKIRGRRYWIRLFEKAQNKVESQHYRSRKILMFNEKQLAKSQREMGLDPILDNFE</sequence>
<dbReference type="SUPFAM" id="SSF81767">
    <property type="entry name" value="Pre-protein crosslinking domain of SecA"/>
    <property type="match status" value="1"/>
</dbReference>
<evidence type="ECO:0000256" key="7">
    <source>
        <dbReference type="ARBA" id="ARBA00022967"/>
    </source>
</evidence>
<evidence type="ECO:0000313" key="14">
    <source>
        <dbReference type="EMBL" id="QEG20165.1"/>
    </source>
</evidence>
<dbReference type="GO" id="GO:0005524">
    <property type="term" value="F:ATP binding"/>
    <property type="evidence" value="ECO:0007669"/>
    <property type="project" value="UniProtKB-UniRule"/>
</dbReference>
<name>A0A5B9P4V0_9BACT</name>
<dbReference type="InterPro" id="IPR036670">
    <property type="entry name" value="SecA_X-link_sf"/>
</dbReference>
<keyword evidence="5 10" id="KW-0067">ATP-binding</keyword>
<dbReference type="InterPro" id="IPR014018">
    <property type="entry name" value="SecA_motor_DEAD"/>
</dbReference>
<dbReference type="GO" id="GO:0006605">
    <property type="term" value="P:protein targeting"/>
    <property type="evidence" value="ECO:0007669"/>
    <property type="project" value="UniProtKB-UniRule"/>
</dbReference>
<dbReference type="Proteomes" id="UP000322214">
    <property type="component" value="Chromosome"/>
</dbReference>
<evidence type="ECO:0000259" key="11">
    <source>
        <dbReference type="PROSITE" id="PS51192"/>
    </source>
</evidence>
<accession>A0A5B9P4V0</accession>
<dbReference type="Pfam" id="PF07517">
    <property type="entry name" value="SecA_DEAD"/>
    <property type="match status" value="1"/>
</dbReference>
<keyword evidence="4 10" id="KW-0547">Nucleotide-binding</keyword>
<dbReference type="InterPro" id="IPR011130">
    <property type="entry name" value="SecA_preprotein_X-link_dom"/>
</dbReference>
<comment type="function">
    <text evidence="10">Part of the Sec protein translocase complex. Interacts with the SecYEG preprotein conducting channel. Has a central role in coupling the hydrolysis of ATP to the transfer of proteins into and across the cell membrane, serving as an ATP-driven molecular motor driving the stepwise translocation of polypeptide chains across the membrane.</text>
</comment>
<dbReference type="EMBL" id="CP042912">
    <property type="protein sequence ID" value="QEG20165.1"/>
    <property type="molecule type" value="Genomic_DNA"/>
</dbReference>
<dbReference type="EC" id="7.4.2.8" evidence="10"/>
<evidence type="ECO:0000259" key="12">
    <source>
        <dbReference type="PROSITE" id="PS51194"/>
    </source>
</evidence>
<dbReference type="SMART" id="SM00958">
    <property type="entry name" value="SecA_PP_bind"/>
    <property type="match status" value="1"/>
</dbReference>
<keyword evidence="9 10" id="KW-0472">Membrane</keyword>
<evidence type="ECO:0000256" key="3">
    <source>
        <dbReference type="ARBA" id="ARBA00022490"/>
    </source>
</evidence>
<keyword evidence="15" id="KW-1185">Reference proteome</keyword>
<keyword evidence="7 10" id="KW-1278">Translocase</keyword>
<evidence type="ECO:0000259" key="13">
    <source>
        <dbReference type="PROSITE" id="PS51196"/>
    </source>
</evidence>